<proteinExistence type="predicted"/>
<sequence length="53" mass="5711">MGKILGVSVISSKGTVTIPKKVREILKLSRGDLVVFKLSDDGNIIIKKGDDVE</sequence>
<dbReference type="SUPFAM" id="SSF89447">
    <property type="entry name" value="AbrB/MazE/MraZ-like"/>
    <property type="match status" value="1"/>
</dbReference>
<gene>
    <name evidence="2" type="ORF">EYH13_02680</name>
    <name evidence="3" type="ORF">EYH24_01510</name>
</gene>
<dbReference type="NCBIfam" id="TIGR01439">
    <property type="entry name" value="lp_hng_hel_AbrB"/>
    <property type="match status" value="1"/>
</dbReference>
<evidence type="ECO:0000313" key="2">
    <source>
        <dbReference type="EMBL" id="HIP75053.1"/>
    </source>
</evidence>
<evidence type="ECO:0000259" key="1">
    <source>
        <dbReference type="SMART" id="SM00966"/>
    </source>
</evidence>
<feature type="domain" description="SpoVT-AbrB" evidence="1">
    <location>
        <begin position="8"/>
        <end position="53"/>
    </location>
</feature>
<dbReference type="InterPro" id="IPR037914">
    <property type="entry name" value="SpoVT-AbrB_sf"/>
</dbReference>
<dbReference type="Gene3D" id="2.10.260.10">
    <property type="match status" value="1"/>
</dbReference>
<dbReference type="GO" id="GO:0003677">
    <property type="term" value="F:DNA binding"/>
    <property type="evidence" value="ECO:0007669"/>
    <property type="project" value="UniProtKB-KW"/>
</dbReference>
<dbReference type="AlphaFoldDB" id="A0A832ZGT0"/>
<accession>A0A832ZGT0</accession>
<name>A0A832ZGT0_9EURY</name>
<dbReference type="InterPro" id="IPR007159">
    <property type="entry name" value="SpoVT-AbrB_dom"/>
</dbReference>
<organism evidence="3 4">
    <name type="scientific">Thermococcus paralvinellae</name>
    <dbReference type="NCBI Taxonomy" id="582419"/>
    <lineage>
        <taxon>Archaea</taxon>
        <taxon>Methanobacteriati</taxon>
        <taxon>Methanobacteriota</taxon>
        <taxon>Thermococci</taxon>
        <taxon>Thermococcales</taxon>
        <taxon>Thermococcaceae</taxon>
        <taxon>Thermococcus</taxon>
    </lineage>
</organism>
<dbReference type="Proteomes" id="UP000649326">
    <property type="component" value="Unassembled WGS sequence"/>
</dbReference>
<dbReference type="Proteomes" id="UP000653692">
    <property type="component" value="Unassembled WGS sequence"/>
</dbReference>
<comment type="caution">
    <text evidence="3">The sequence shown here is derived from an EMBL/GenBank/DDBJ whole genome shotgun (WGS) entry which is preliminary data.</text>
</comment>
<dbReference type="EMBL" id="DQUR01000054">
    <property type="protein sequence ID" value="HIP88656.1"/>
    <property type="molecule type" value="Genomic_DNA"/>
</dbReference>
<evidence type="ECO:0000313" key="3">
    <source>
        <dbReference type="EMBL" id="HIP88656.1"/>
    </source>
</evidence>
<keyword evidence="3" id="KW-0238">DNA-binding</keyword>
<evidence type="ECO:0000313" key="4">
    <source>
        <dbReference type="Proteomes" id="UP000653692"/>
    </source>
</evidence>
<dbReference type="Pfam" id="PF04014">
    <property type="entry name" value="MazE_antitoxin"/>
    <property type="match status" value="1"/>
</dbReference>
<dbReference type="EMBL" id="DQUG01000113">
    <property type="protein sequence ID" value="HIP75053.1"/>
    <property type="molecule type" value="Genomic_DNA"/>
</dbReference>
<protein>
    <submittedName>
        <fullName evidence="3">AbrB/MazE/SpoVT family DNA-binding domain-containing protein</fullName>
    </submittedName>
</protein>
<dbReference type="SMART" id="SM00966">
    <property type="entry name" value="SpoVT_AbrB"/>
    <property type="match status" value="1"/>
</dbReference>
<reference evidence="3" key="1">
    <citation type="journal article" date="2020" name="ISME J.">
        <title>Gammaproteobacteria mediating utilization of methyl-, sulfur- and petroleum organic compounds in deep ocean hydrothermal plumes.</title>
        <authorList>
            <person name="Zhou Z."/>
            <person name="Liu Y."/>
            <person name="Pan J."/>
            <person name="Cron B.R."/>
            <person name="Toner B.M."/>
            <person name="Anantharaman K."/>
            <person name="Breier J.A."/>
            <person name="Dick G.J."/>
            <person name="Li M."/>
        </authorList>
    </citation>
    <scope>NUCLEOTIDE SEQUENCE</scope>
    <source>
        <strain evidence="2">SZUA-1451</strain>
        <strain evidence="3">SZUA-1476</strain>
    </source>
</reference>